<dbReference type="AlphaFoldDB" id="A0A8J4AUA3"/>
<reference evidence="7" key="1">
    <citation type="journal article" date="2021" name="Proc. Natl. Acad. Sci. U.S.A.">
        <title>Three genomes in the algal genus Volvox reveal the fate of a haploid sex-determining region after a transition to homothallism.</title>
        <authorList>
            <person name="Yamamoto K."/>
            <person name="Hamaji T."/>
            <person name="Kawai-Toyooka H."/>
            <person name="Matsuzaki R."/>
            <person name="Takahashi F."/>
            <person name="Nishimura Y."/>
            <person name="Kawachi M."/>
            <person name="Noguchi H."/>
            <person name="Minakuchi Y."/>
            <person name="Umen J.G."/>
            <person name="Toyoda A."/>
            <person name="Nozaki H."/>
        </authorList>
    </citation>
    <scope>NUCLEOTIDE SEQUENCE</scope>
    <source>
        <strain evidence="7">NIES-3780</strain>
    </source>
</reference>
<evidence type="ECO:0000256" key="1">
    <source>
        <dbReference type="ARBA" id="ARBA00010171"/>
    </source>
</evidence>
<feature type="coiled-coil region" evidence="4">
    <location>
        <begin position="683"/>
        <end position="724"/>
    </location>
</feature>
<dbReference type="GO" id="GO:0000724">
    <property type="term" value="P:double-strand break repair via homologous recombination"/>
    <property type="evidence" value="ECO:0007669"/>
    <property type="project" value="TreeGrafter"/>
</dbReference>
<dbReference type="Pfam" id="PF02463">
    <property type="entry name" value="SMC_N"/>
    <property type="match status" value="1"/>
</dbReference>
<protein>
    <recommendedName>
        <fullName evidence="2">Structural maintenance of chromosomes protein 5</fullName>
    </recommendedName>
</protein>
<comment type="caution">
    <text evidence="7">The sequence shown here is derived from an EMBL/GenBank/DDBJ whole genome shotgun (WGS) entry which is preliminary data.</text>
</comment>
<dbReference type="InterPro" id="IPR027417">
    <property type="entry name" value="P-loop_NTPase"/>
</dbReference>
<sequence length="1106" mass="124598">MRGIKRERSDDGELRESDCKSYDSKNLEEEKESASAEGDAARSSPALFAKGAVKLVKVHDFMTYNGTVVIRPGPRLNLVLGPNGTGKSSLVCALCLGLNGSPKTLGRADDIKAFVRRGAHSFWTEITLSSGCEGRDHVVKRMVTVRTERDANGERRERFESKWKINGVDTTSKDVDKLIRRLNIQFDNLCQFLPQDKVAEFAKMDQYELLGATLKAVGDASMHEQHQLLIGLRKEEKQQIADLATATSRMQKLEAEQERQRRDYERFQQREKLLAEARALLCQAKWLEVVAKGKAAESAKQRLLSKREALKALEDQQEEQTRPIREREEAVKELRQRKIATEREAREADARMRRIGDELNKRDNDMTALADELTSLDQQGKDRSAQITVARQKVERAKAELAQAPQRPPQELYDRINELRGLMQSSARESSEIEANQNDLTLHIQTLQEQIGRVRGRLDMLNSRKHQMLQHLGKHHRNIGQLHSFVEQHRTDGTFQGPVFGPVALELSVKAARGVPSHVALQYVENACWSLLASYIVTNIRDESILIEEAKRLGVASSVKIICSDYDPNQPYVMEHPAGPACQHARYGIIHTLDELIEAAPIFMDLLTKMCKTNLCYIGTSETIGLMETLVQETPISTVIVGANRMSVVRSLYNDSVRNIDFGELYPAKLLGAGGGSEEDAEKAKLQEEGDALIQECDELQAKAEQLVQQLQQKEQERKMWQAEGIKLHAQQQAIVEKRTALMAAVKIAERQLCAKEALPDPEQRRPVLRSAIEDTIAEIAALTREVLTAAQDLWEVHRKLEALELRLSEAGAQLSALRASRDQREKDLQAARTVALTAEDAFKSAQNEFKRAKDNAAEHFPLSDSDKEELRRHEAEKTQPSTLRSLAEEKSVQAEQVVCNNQNVVNEFSKRQAEIAHLGESVKQHEKRCQELRTRIDEVQGVWLPGLRKMVSAINASFSNNFKEIGCAGEVRLHEDEDFEKFAIQILVQFRAYEDMQLLTGTRQSGGERSVSTILYLIALQGITETPFRVVDEINQGMDPINERKVYKQLVAASTEKHTPQCFLLTPKLLSGLEYTRDIHTLIIYSSGEMEEGLPATFTTDDICG</sequence>
<evidence type="ECO:0000256" key="2">
    <source>
        <dbReference type="ARBA" id="ARBA00018687"/>
    </source>
</evidence>
<organism evidence="7 8">
    <name type="scientific">Volvox africanus</name>
    <dbReference type="NCBI Taxonomy" id="51714"/>
    <lineage>
        <taxon>Eukaryota</taxon>
        <taxon>Viridiplantae</taxon>
        <taxon>Chlorophyta</taxon>
        <taxon>core chlorophytes</taxon>
        <taxon>Chlorophyceae</taxon>
        <taxon>CS clade</taxon>
        <taxon>Chlamydomonadales</taxon>
        <taxon>Volvocaceae</taxon>
        <taxon>Volvox</taxon>
    </lineage>
</organism>
<evidence type="ECO:0000256" key="4">
    <source>
        <dbReference type="SAM" id="Coils"/>
    </source>
</evidence>
<evidence type="ECO:0000259" key="6">
    <source>
        <dbReference type="Pfam" id="PF02463"/>
    </source>
</evidence>
<dbReference type="InterPro" id="IPR003395">
    <property type="entry name" value="RecF/RecN/SMC_N"/>
</dbReference>
<dbReference type="SUPFAM" id="SSF52540">
    <property type="entry name" value="P-loop containing nucleoside triphosphate hydrolases"/>
    <property type="match status" value="1"/>
</dbReference>
<comment type="similarity">
    <text evidence="1">Belongs to the SMC family. SMC5 subfamily.</text>
</comment>
<keyword evidence="3 4" id="KW-0175">Coiled coil</keyword>
<evidence type="ECO:0000256" key="3">
    <source>
        <dbReference type="ARBA" id="ARBA00023054"/>
    </source>
</evidence>
<dbReference type="GO" id="GO:0030915">
    <property type="term" value="C:Smc5-Smc6 complex"/>
    <property type="evidence" value="ECO:0007669"/>
    <property type="project" value="TreeGrafter"/>
</dbReference>
<feature type="region of interest" description="Disordered" evidence="5">
    <location>
        <begin position="1"/>
        <end position="40"/>
    </location>
</feature>
<dbReference type="GO" id="GO:0005634">
    <property type="term" value="C:nucleus"/>
    <property type="evidence" value="ECO:0007669"/>
    <property type="project" value="TreeGrafter"/>
</dbReference>
<proteinExistence type="inferred from homology"/>
<feature type="compositionally biased region" description="Basic and acidic residues" evidence="5">
    <location>
        <begin position="865"/>
        <end position="878"/>
    </location>
</feature>
<feature type="compositionally biased region" description="Basic and acidic residues" evidence="5">
    <location>
        <begin position="1"/>
        <end position="34"/>
    </location>
</feature>
<name>A0A8J4AUA3_9CHLO</name>
<dbReference type="Proteomes" id="UP000747399">
    <property type="component" value="Unassembled WGS sequence"/>
</dbReference>
<dbReference type="GO" id="GO:0003697">
    <property type="term" value="F:single-stranded DNA binding"/>
    <property type="evidence" value="ECO:0007669"/>
    <property type="project" value="TreeGrafter"/>
</dbReference>
<evidence type="ECO:0000256" key="5">
    <source>
        <dbReference type="SAM" id="MobiDB-lite"/>
    </source>
</evidence>
<feature type="region of interest" description="Disordered" evidence="5">
    <location>
        <begin position="854"/>
        <end position="886"/>
    </location>
</feature>
<dbReference type="GO" id="GO:0051276">
    <property type="term" value="P:chromosome organization"/>
    <property type="evidence" value="ECO:0007669"/>
    <property type="project" value="UniProtKB-ARBA"/>
</dbReference>
<feature type="coiled-coil region" evidence="4">
    <location>
        <begin position="916"/>
        <end position="943"/>
    </location>
</feature>
<feature type="coiled-coil region" evidence="4">
    <location>
        <begin position="236"/>
        <end position="270"/>
    </location>
</feature>
<gene>
    <name evidence="7" type="ORF">Vafri_2886</name>
</gene>
<dbReference type="PANTHER" id="PTHR45916:SF1">
    <property type="entry name" value="STRUCTURAL MAINTENANCE OF CHROMOSOMES PROTEIN 5"/>
    <property type="match status" value="1"/>
</dbReference>
<dbReference type="EMBL" id="BNCO01000003">
    <property type="protein sequence ID" value="GIL45710.1"/>
    <property type="molecule type" value="Genomic_DNA"/>
</dbReference>
<accession>A0A8J4AUA3</accession>
<evidence type="ECO:0000313" key="7">
    <source>
        <dbReference type="EMBL" id="GIL45710.1"/>
    </source>
</evidence>
<evidence type="ECO:0000313" key="8">
    <source>
        <dbReference type="Proteomes" id="UP000747399"/>
    </source>
</evidence>
<feature type="coiled-coil region" evidence="4">
    <location>
        <begin position="296"/>
        <end position="351"/>
    </location>
</feature>
<dbReference type="PANTHER" id="PTHR45916">
    <property type="entry name" value="STRUCTURAL MAINTENANCE OF CHROMOSOMES PROTEIN 5"/>
    <property type="match status" value="1"/>
</dbReference>
<feature type="domain" description="RecF/RecN/SMC N-terminal" evidence="6">
    <location>
        <begin position="53"/>
        <end position="1056"/>
    </location>
</feature>
<dbReference type="Gene3D" id="3.40.50.300">
    <property type="entry name" value="P-loop containing nucleotide triphosphate hydrolases"/>
    <property type="match status" value="2"/>
</dbReference>
<keyword evidence="8" id="KW-1185">Reference proteome</keyword>